<dbReference type="PANTHER" id="PTHR31310">
    <property type="match status" value="1"/>
</dbReference>
<dbReference type="STRING" id="574651.SAMN04487968_102234"/>
<feature type="transmembrane region" description="Helical" evidence="5">
    <location>
        <begin position="113"/>
        <end position="132"/>
    </location>
</feature>
<feature type="transmembrane region" description="Helical" evidence="5">
    <location>
        <begin position="242"/>
        <end position="259"/>
    </location>
</feature>
<dbReference type="AlphaFoldDB" id="A0A1I1ETY4"/>
<dbReference type="CDD" id="cd03386">
    <property type="entry name" value="PAP2_Aur1_like"/>
    <property type="match status" value="1"/>
</dbReference>
<feature type="transmembrane region" description="Helical" evidence="5">
    <location>
        <begin position="194"/>
        <end position="213"/>
    </location>
</feature>
<dbReference type="EMBL" id="FOLB01000002">
    <property type="protein sequence ID" value="SFB90487.1"/>
    <property type="molecule type" value="Genomic_DNA"/>
</dbReference>
<accession>A0A1I1ETY4</accession>
<dbReference type="PANTHER" id="PTHR31310:SF7">
    <property type="entry name" value="PA-PHOSPHATASE RELATED-FAMILY PROTEIN DDB_G0268928"/>
    <property type="match status" value="1"/>
</dbReference>
<evidence type="ECO:0000256" key="4">
    <source>
        <dbReference type="ARBA" id="ARBA00023136"/>
    </source>
</evidence>
<evidence type="ECO:0000256" key="2">
    <source>
        <dbReference type="ARBA" id="ARBA00022692"/>
    </source>
</evidence>
<keyword evidence="2 5" id="KW-0812">Transmembrane</keyword>
<protein>
    <submittedName>
        <fullName evidence="7">PAP2 superfamily protein</fullName>
    </submittedName>
</protein>
<dbReference type="GO" id="GO:0016020">
    <property type="term" value="C:membrane"/>
    <property type="evidence" value="ECO:0007669"/>
    <property type="project" value="UniProtKB-SubCell"/>
</dbReference>
<gene>
    <name evidence="7" type="ORF">SAMN04487968_102234</name>
</gene>
<keyword evidence="4 5" id="KW-0472">Membrane</keyword>
<keyword evidence="8" id="KW-1185">Reference proteome</keyword>
<keyword evidence="3 5" id="KW-1133">Transmembrane helix</keyword>
<dbReference type="OrthoDB" id="5241565at2"/>
<sequence length="289" mass="32157">MSRRCRLGSVPWPTWDEAAAACLIALVLARLTMVLPAGRLRAAVAPALREFSLVSGLYTLWRLARQLPFTHETGAIDRGRAIHRLQQHLHLPSEIGVQHLVIHHGWLARLVNAYYATVHVPALIVFLVWLWARHRAAYPHWRNGLVYVTLGCLVIRFLRVAPPRFIPELGFVDLSRSLGFDVYGDPGTGVSDQYAAMPSIHVAWAAVVALGVFCVARSRWRWLVLLHLPATVFVVAATGHHWWLDGIVALLLLALGLYGDSRWRRARARTDEPALTAGARGSESAPAPR</sequence>
<dbReference type="Pfam" id="PF14378">
    <property type="entry name" value="PAP2_3"/>
    <property type="match status" value="1"/>
</dbReference>
<feature type="domain" description="Inositolphosphotransferase Aur1/Ipt1" evidence="6">
    <location>
        <begin position="81"/>
        <end position="257"/>
    </location>
</feature>
<feature type="transmembrane region" description="Helical" evidence="5">
    <location>
        <begin position="144"/>
        <end position="161"/>
    </location>
</feature>
<reference evidence="7 8" key="1">
    <citation type="submission" date="2016-10" db="EMBL/GenBank/DDBJ databases">
        <authorList>
            <person name="de Groot N.N."/>
        </authorList>
    </citation>
    <scope>NUCLEOTIDE SEQUENCE [LARGE SCALE GENOMIC DNA]</scope>
    <source>
        <strain evidence="7 8">CGMCC 1.7056</strain>
    </source>
</reference>
<organism evidence="7 8">
    <name type="scientific">Nocardioides terrae</name>
    <dbReference type="NCBI Taxonomy" id="574651"/>
    <lineage>
        <taxon>Bacteria</taxon>
        <taxon>Bacillati</taxon>
        <taxon>Actinomycetota</taxon>
        <taxon>Actinomycetes</taxon>
        <taxon>Propionibacteriales</taxon>
        <taxon>Nocardioidaceae</taxon>
        <taxon>Nocardioides</taxon>
    </lineage>
</organism>
<evidence type="ECO:0000313" key="7">
    <source>
        <dbReference type="EMBL" id="SFB90487.1"/>
    </source>
</evidence>
<dbReference type="InterPro" id="IPR052185">
    <property type="entry name" value="IPC_Synthase-Related"/>
</dbReference>
<proteinExistence type="predicted"/>
<feature type="transmembrane region" description="Helical" evidence="5">
    <location>
        <begin position="220"/>
        <end position="236"/>
    </location>
</feature>
<name>A0A1I1ETY4_9ACTN</name>
<evidence type="ECO:0000259" key="6">
    <source>
        <dbReference type="Pfam" id="PF14378"/>
    </source>
</evidence>
<comment type="subcellular location">
    <subcellularLocation>
        <location evidence="1">Membrane</location>
        <topology evidence="1">Multi-pass membrane protein</topology>
    </subcellularLocation>
</comment>
<dbReference type="InterPro" id="IPR026841">
    <property type="entry name" value="Aur1/Ipt1"/>
</dbReference>
<evidence type="ECO:0000256" key="1">
    <source>
        <dbReference type="ARBA" id="ARBA00004141"/>
    </source>
</evidence>
<evidence type="ECO:0000256" key="5">
    <source>
        <dbReference type="SAM" id="Phobius"/>
    </source>
</evidence>
<dbReference type="Proteomes" id="UP000198832">
    <property type="component" value="Unassembled WGS sequence"/>
</dbReference>
<evidence type="ECO:0000313" key="8">
    <source>
        <dbReference type="Proteomes" id="UP000198832"/>
    </source>
</evidence>
<evidence type="ECO:0000256" key="3">
    <source>
        <dbReference type="ARBA" id="ARBA00022989"/>
    </source>
</evidence>